<evidence type="ECO:0000259" key="14">
    <source>
        <dbReference type="Pfam" id="PF18962"/>
    </source>
</evidence>
<dbReference type="Gene3D" id="3.50.30.30">
    <property type="match status" value="1"/>
</dbReference>
<dbReference type="PANTHER" id="PTHR33478:SF1">
    <property type="entry name" value="EXTRACELLULAR METALLOPROTEINASE MEP"/>
    <property type="match status" value="1"/>
</dbReference>
<keyword evidence="9" id="KW-0862">Zinc</keyword>
<dbReference type="PANTHER" id="PTHR33478">
    <property type="entry name" value="EXTRACELLULAR METALLOPROTEINASE MEP"/>
    <property type="match status" value="1"/>
</dbReference>
<dbReference type="Pfam" id="PF02128">
    <property type="entry name" value="Peptidase_M36"/>
    <property type="match status" value="1"/>
</dbReference>
<dbReference type="Proteomes" id="UP000239997">
    <property type="component" value="Unassembled WGS sequence"/>
</dbReference>
<dbReference type="InterPro" id="IPR001842">
    <property type="entry name" value="Peptidase_M36"/>
</dbReference>
<reference evidence="16 18" key="2">
    <citation type="submission" date="2018-03" db="EMBL/GenBank/DDBJ databases">
        <title>Genomic Encyclopedia of Archaeal and Bacterial Type Strains, Phase II (KMG-II): from individual species to whole genera.</title>
        <authorList>
            <person name="Goeker M."/>
        </authorList>
    </citation>
    <scope>NUCLEOTIDE SEQUENCE [LARGE SCALE GENOMIC DNA]</scope>
    <source>
        <strain evidence="16 18">DSM 22727</strain>
    </source>
</reference>
<proteinExistence type="inferred from homology"/>
<dbReference type="RefSeq" id="WP_036583978.1">
    <property type="nucleotide sequence ID" value="NZ_JPJI01000032.1"/>
</dbReference>
<feature type="domain" description="PA" evidence="13">
    <location>
        <begin position="455"/>
        <end position="543"/>
    </location>
</feature>
<dbReference type="Gene3D" id="3.10.170.10">
    <property type="match status" value="1"/>
</dbReference>
<organism evidence="15 17">
    <name type="scientific">Nonlabens ulvanivorans</name>
    <name type="common">Persicivirga ulvanivorans</name>
    <dbReference type="NCBI Taxonomy" id="906888"/>
    <lineage>
        <taxon>Bacteria</taxon>
        <taxon>Pseudomonadati</taxon>
        <taxon>Bacteroidota</taxon>
        <taxon>Flavobacteriia</taxon>
        <taxon>Flavobacteriales</taxon>
        <taxon>Flavobacteriaceae</taxon>
        <taxon>Nonlabens</taxon>
    </lineage>
</organism>
<evidence type="ECO:0000256" key="2">
    <source>
        <dbReference type="ARBA" id="ARBA00004613"/>
    </source>
</evidence>
<dbReference type="GO" id="GO:0004222">
    <property type="term" value="F:metalloendopeptidase activity"/>
    <property type="evidence" value="ECO:0007669"/>
    <property type="project" value="InterPro"/>
</dbReference>
<evidence type="ECO:0000256" key="8">
    <source>
        <dbReference type="ARBA" id="ARBA00022801"/>
    </source>
</evidence>
<keyword evidence="7 12" id="KW-0732">Signal</keyword>
<keyword evidence="5" id="KW-0645">Protease</keyword>
<dbReference type="OrthoDB" id="5377264at2"/>
<dbReference type="SUPFAM" id="SSF52025">
    <property type="entry name" value="PA domain"/>
    <property type="match status" value="1"/>
</dbReference>
<dbReference type="InterPro" id="IPR050371">
    <property type="entry name" value="Fungal_virulence_M36"/>
</dbReference>
<evidence type="ECO:0000256" key="4">
    <source>
        <dbReference type="ARBA" id="ARBA00022525"/>
    </source>
</evidence>
<keyword evidence="11" id="KW-0865">Zymogen</keyword>
<dbReference type="SUPFAM" id="SSF55486">
    <property type="entry name" value="Metalloproteases ('zincins'), catalytic domain"/>
    <property type="match status" value="1"/>
</dbReference>
<evidence type="ECO:0000256" key="11">
    <source>
        <dbReference type="ARBA" id="ARBA00023145"/>
    </source>
</evidence>
<feature type="domain" description="Secretion system C-terminal sorting" evidence="14">
    <location>
        <begin position="793"/>
        <end position="865"/>
    </location>
</feature>
<evidence type="ECO:0000256" key="1">
    <source>
        <dbReference type="ARBA" id="ARBA00001947"/>
    </source>
</evidence>
<dbReference type="EMBL" id="PVNA01000001">
    <property type="protein sequence ID" value="PRX15608.1"/>
    <property type="molecule type" value="Genomic_DNA"/>
</dbReference>
<dbReference type="CDD" id="cd04818">
    <property type="entry name" value="PA_subtilisin_1"/>
    <property type="match status" value="1"/>
</dbReference>
<feature type="chain" id="PRO_5001777625" evidence="12">
    <location>
        <begin position="19"/>
        <end position="866"/>
    </location>
</feature>
<keyword evidence="6" id="KW-0479">Metal-binding</keyword>
<evidence type="ECO:0000313" key="17">
    <source>
        <dbReference type="Proteomes" id="UP000028531"/>
    </source>
</evidence>
<evidence type="ECO:0000313" key="18">
    <source>
        <dbReference type="Proteomes" id="UP000239997"/>
    </source>
</evidence>
<comment type="caution">
    <text evidence="15">The sequence shown here is derived from an EMBL/GenBank/DDBJ whole genome shotgun (WGS) entry which is preliminary data.</text>
</comment>
<gene>
    <name evidence="15" type="ORF">IL45_11515</name>
    <name evidence="16" type="ORF">LY02_00828</name>
</gene>
<dbReference type="InterPro" id="IPR003137">
    <property type="entry name" value="PA_domain"/>
</dbReference>
<evidence type="ECO:0000256" key="9">
    <source>
        <dbReference type="ARBA" id="ARBA00022833"/>
    </source>
</evidence>
<dbReference type="InterPro" id="IPR027268">
    <property type="entry name" value="Peptidase_M4/M1_CTD_sf"/>
</dbReference>
<comment type="subcellular location">
    <subcellularLocation>
        <location evidence="2">Secreted</location>
    </subcellularLocation>
</comment>
<dbReference type="GO" id="GO:0008270">
    <property type="term" value="F:zinc ion binding"/>
    <property type="evidence" value="ECO:0007669"/>
    <property type="project" value="InterPro"/>
</dbReference>
<evidence type="ECO:0000256" key="12">
    <source>
        <dbReference type="SAM" id="SignalP"/>
    </source>
</evidence>
<evidence type="ECO:0000313" key="15">
    <source>
        <dbReference type="EMBL" id="KEZ92760.1"/>
    </source>
</evidence>
<evidence type="ECO:0000256" key="6">
    <source>
        <dbReference type="ARBA" id="ARBA00022723"/>
    </source>
</evidence>
<evidence type="ECO:0000259" key="13">
    <source>
        <dbReference type="Pfam" id="PF02225"/>
    </source>
</evidence>
<dbReference type="InterPro" id="IPR046450">
    <property type="entry name" value="PA_dom_sf"/>
</dbReference>
<keyword evidence="4" id="KW-0964">Secreted</keyword>
<evidence type="ECO:0000256" key="10">
    <source>
        <dbReference type="ARBA" id="ARBA00023049"/>
    </source>
</evidence>
<protein>
    <submittedName>
        <fullName evidence="16">Secreted protein (Por secretion system target)</fullName>
    </submittedName>
</protein>
<evidence type="ECO:0000313" key="16">
    <source>
        <dbReference type="EMBL" id="PRX15608.1"/>
    </source>
</evidence>
<comment type="cofactor">
    <cofactor evidence="1">
        <name>Zn(2+)</name>
        <dbReference type="ChEBI" id="CHEBI:29105"/>
    </cofactor>
</comment>
<evidence type="ECO:0000256" key="7">
    <source>
        <dbReference type="ARBA" id="ARBA00022729"/>
    </source>
</evidence>
<evidence type="ECO:0000256" key="3">
    <source>
        <dbReference type="ARBA" id="ARBA00006006"/>
    </source>
</evidence>
<comment type="similarity">
    <text evidence="3">Belongs to the peptidase M36 family.</text>
</comment>
<dbReference type="GO" id="GO:0005615">
    <property type="term" value="C:extracellular space"/>
    <property type="evidence" value="ECO:0007669"/>
    <property type="project" value="InterPro"/>
</dbReference>
<keyword evidence="18" id="KW-1185">Reference proteome</keyword>
<accession>A0A084JUX6</accession>
<dbReference type="EMBL" id="JPJI01000032">
    <property type="protein sequence ID" value="KEZ92760.1"/>
    <property type="molecule type" value="Genomic_DNA"/>
</dbReference>
<dbReference type="NCBIfam" id="NF038113">
    <property type="entry name" value="T9SSA_dep_M36"/>
    <property type="match status" value="1"/>
</dbReference>
<keyword evidence="8" id="KW-0378">Hydrolase</keyword>
<name>A0A084JUX6_NONUL</name>
<evidence type="ECO:0000256" key="5">
    <source>
        <dbReference type="ARBA" id="ARBA00022670"/>
    </source>
</evidence>
<dbReference type="Pfam" id="PF02225">
    <property type="entry name" value="PA"/>
    <property type="match status" value="1"/>
</dbReference>
<reference evidence="15 17" key="1">
    <citation type="submission" date="2014-07" db="EMBL/GenBank/DDBJ databases">
        <title>Draft genome sequence of Nonlabens ulvanivorans, an ulvan degrading bacterium.</title>
        <authorList>
            <person name="Kopel M."/>
            <person name="Helbert W."/>
            <person name="Henrissat B."/>
            <person name="Doniger T."/>
            <person name="Banin E."/>
        </authorList>
    </citation>
    <scope>NUCLEOTIDE SEQUENCE [LARGE SCALE GENOMIC DNA]</scope>
    <source>
        <strain evidence="15 17">PLR</strain>
    </source>
</reference>
<dbReference type="Proteomes" id="UP000028531">
    <property type="component" value="Unassembled WGS sequence"/>
</dbReference>
<dbReference type="InterPro" id="IPR026444">
    <property type="entry name" value="Secre_tail"/>
</dbReference>
<dbReference type="CDD" id="cd09596">
    <property type="entry name" value="M36"/>
    <property type="match status" value="1"/>
</dbReference>
<dbReference type="GO" id="GO:0006508">
    <property type="term" value="P:proteolysis"/>
    <property type="evidence" value="ECO:0007669"/>
    <property type="project" value="UniProtKB-KW"/>
</dbReference>
<dbReference type="Gene3D" id="1.10.390.10">
    <property type="entry name" value="Neutral Protease Domain 2"/>
    <property type="match status" value="1"/>
</dbReference>
<dbReference type="NCBIfam" id="TIGR04183">
    <property type="entry name" value="Por_Secre_tail"/>
    <property type="match status" value="1"/>
</dbReference>
<sequence length="866" mass="93561">MRILISLFITITCLQATAQEYTSIAKEFLNQNKSTYLFEVQDINELKVTTSSFSKSLNAQTVYISQYYQGIEIANSSSMFLIKDNEVISSSISFEKNIISKINSTNNAIEPITAIHQAASSMELNFNTNTYATGTDQNGILHFSNSSLSSKPIKLNPIYIKTENILRLTWQVYIETNDNQHMYLLYIDSISGELIKEIDLVISCNFSHDEENQHQPRHSSYFTETFSTQTATTFMDNSQYNVYALPLESPNHGNESIVNSPADPVASPFGWHDTNAVVGPDFTITRGNNVFAQDDFDGDGSTIGASPDGGITLDFSFPQQLDVPARDNINGSTVNLFYMNNMMHDIWYQYGFDEASGNFQSNNYGNGGLEGDFVVADAQDGSGFNNATFGTPGDGGNPRMNMFLWNAPTTGGVNPLTINNSNLAGSYDGEPAAFGNSLPSPNSPLVSDLALVIDDNSGGVSTDISDACDVITNGPSLNGKIVVMRRGNCQFGTKVLAAQNQGAIAVIVVNNAATAPIAMAPGNDGNLVTIPSIMISQNDGNSLIAALQGGTTINASLNNTGLFRKDGSLDNGIVAHEYGHGISTRLTGGPANPSCLSNNEQMGEGWSDWFSLIITIEPGDLGTDIRGIGTYSTNQSVTGPGIRNFPYSTDFNINPVTFGDTNNANFSAPHGIGSIWASMLWDLSWRFISDYGYDPDLFNGTGGNNIAMQLIMDGMKLQPCNPGFVDGRDAILQADMIANGGVNSDRIWEVFAARGLGFSATQGDSNNRFDQIEAFDTPAPLSNDNESINSFNIFPNPTNGLVSIASLNQVNNGLLTIYDFNGRIVFNKTSNFNEIVKVDLSSLKAGIYLISISGEDINHVEKIVVK</sequence>
<dbReference type="Pfam" id="PF18962">
    <property type="entry name" value="Por_Secre_tail"/>
    <property type="match status" value="1"/>
</dbReference>
<keyword evidence="10" id="KW-0482">Metalloprotease</keyword>
<dbReference type="AlphaFoldDB" id="A0A084JUX6"/>
<feature type="signal peptide" evidence="12">
    <location>
        <begin position="1"/>
        <end position="18"/>
    </location>
</feature>